<feature type="transmembrane region" description="Helical" evidence="10">
    <location>
        <begin position="260"/>
        <end position="282"/>
    </location>
</feature>
<comment type="subcellular location">
    <subcellularLocation>
        <location evidence="1">Membrane</location>
        <topology evidence="1">Multi-pass membrane protein</topology>
    </subcellularLocation>
</comment>
<accession>A0AA39MFL6</accession>
<keyword evidence="5 10" id="KW-1133">Transmembrane helix</keyword>
<dbReference type="PANTHER" id="PTHR28097">
    <property type="entry name" value="PHEROMONE A FACTOR RECEPTOR"/>
    <property type="match status" value="1"/>
</dbReference>
<feature type="transmembrane region" description="Helical" evidence="10">
    <location>
        <begin position="110"/>
        <end position="130"/>
    </location>
</feature>
<comment type="caution">
    <text evidence="11">The sequence shown here is derived from an EMBL/GenBank/DDBJ whole genome shotgun (WGS) entry which is preliminary data.</text>
</comment>
<evidence type="ECO:0000256" key="4">
    <source>
        <dbReference type="ARBA" id="ARBA00022692"/>
    </source>
</evidence>
<evidence type="ECO:0000256" key="1">
    <source>
        <dbReference type="ARBA" id="ARBA00004141"/>
    </source>
</evidence>
<dbReference type="PRINTS" id="PR00900">
    <property type="entry name" value="PHEROMONEAR"/>
</dbReference>
<keyword evidence="6" id="KW-0297">G-protein coupled receptor</keyword>
<evidence type="ECO:0000313" key="12">
    <source>
        <dbReference type="Proteomes" id="UP001175226"/>
    </source>
</evidence>
<sequence length="322" mass="37097">MHAELPIVSFLCALLVLMPLPWHWRAGTVPTISISLWLFAANVINGVNAIIWKENVRIVVPVWCDITTKIIVGGTVALPASLFCLCMQLERVSSIRQVNTSLNDKRRRRIIDSLLCFGVPALYMALHYIVQGHRFDIVEDFGCRPNTFVSLPSVFLIWVPPSFFSIAAAIFASFALHHFMIRRITFARHLQNSNSALTPSRYFRLMSMALVQIFWGIFVTAVNMWFTMKGGLRPWTGWTDVHWNFSRVSQFPALFITPTYWLYTYLLWWTIPISSILFWGFFSFGQDAMKEYRACIAWVKRVIFRRPEPSSKSFANVSLPSL</sequence>
<keyword evidence="3" id="KW-0589">Pheromone response</keyword>
<dbReference type="PANTHER" id="PTHR28097:SF1">
    <property type="entry name" value="PHEROMONE A FACTOR RECEPTOR"/>
    <property type="match status" value="1"/>
</dbReference>
<dbReference type="GO" id="GO:0005886">
    <property type="term" value="C:plasma membrane"/>
    <property type="evidence" value="ECO:0007669"/>
    <property type="project" value="TreeGrafter"/>
</dbReference>
<evidence type="ECO:0000256" key="5">
    <source>
        <dbReference type="ARBA" id="ARBA00022989"/>
    </source>
</evidence>
<protein>
    <submittedName>
        <fullName evidence="11">GPCR fungal pheromone mating factor</fullName>
    </submittedName>
</protein>
<name>A0AA39MFL6_9AGAR</name>
<keyword evidence="8" id="KW-0675">Receptor</keyword>
<dbReference type="CDD" id="cd14966">
    <property type="entry name" value="7tmD_STE3"/>
    <property type="match status" value="1"/>
</dbReference>
<feature type="transmembrane region" description="Helical" evidence="10">
    <location>
        <begin position="202"/>
        <end position="226"/>
    </location>
</feature>
<keyword evidence="4 10" id="KW-0812">Transmembrane</keyword>
<evidence type="ECO:0000256" key="2">
    <source>
        <dbReference type="ARBA" id="ARBA00011085"/>
    </source>
</evidence>
<dbReference type="Proteomes" id="UP001175226">
    <property type="component" value="Unassembled WGS sequence"/>
</dbReference>
<feature type="transmembrane region" description="Helical" evidence="10">
    <location>
        <begin position="31"/>
        <end position="51"/>
    </location>
</feature>
<dbReference type="EMBL" id="JAUEPT010000102">
    <property type="protein sequence ID" value="KAK0432033.1"/>
    <property type="molecule type" value="Genomic_DNA"/>
</dbReference>
<keyword evidence="12" id="KW-1185">Reference proteome</keyword>
<comment type="similarity">
    <text evidence="2">Belongs to the G-protein coupled receptor 4 family.</text>
</comment>
<dbReference type="GO" id="GO:0000750">
    <property type="term" value="P:pheromone-dependent signal transduction involved in conjugation with cellular fusion"/>
    <property type="evidence" value="ECO:0007669"/>
    <property type="project" value="TreeGrafter"/>
</dbReference>
<dbReference type="Pfam" id="PF02076">
    <property type="entry name" value="STE3"/>
    <property type="match status" value="1"/>
</dbReference>
<evidence type="ECO:0000256" key="7">
    <source>
        <dbReference type="ARBA" id="ARBA00023136"/>
    </source>
</evidence>
<feature type="transmembrane region" description="Helical" evidence="10">
    <location>
        <begin position="155"/>
        <end position="181"/>
    </location>
</feature>
<proteinExistence type="inferred from homology"/>
<evidence type="ECO:0000256" key="8">
    <source>
        <dbReference type="ARBA" id="ARBA00023170"/>
    </source>
</evidence>
<dbReference type="PRINTS" id="PR00899">
    <property type="entry name" value="GPCRSTE3"/>
</dbReference>
<dbReference type="GO" id="GO:0004933">
    <property type="term" value="F:mating-type a-factor pheromone receptor activity"/>
    <property type="evidence" value="ECO:0007669"/>
    <property type="project" value="InterPro"/>
</dbReference>
<keyword evidence="7 10" id="KW-0472">Membrane</keyword>
<evidence type="ECO:0000256" key="3">
    <source>
        <dbReference type="ARBA" id="ARBA00022507"/>
    </source>
</evidence>
<dbReference type="AlphaFoldDB" id="A0AA39MFL6"/>
<dbReference type="InterPro" id="IPR001499">
    <property type="entry name" value="GPCR_STE3"/>
</dbReference>
<dbReference type="InterPro" id="IPR001546">
    <property type="entry name" value="GPCR_Pheromne_A_rcpt"/>
</dbReference>
<evidence type="ECO:0000256" key="6">
    <source>
        <dbReference type="ARBA" id="ARBA00023040"/>
    </source>
</evidence>
<reference evidence="11" key="1">
    <citation type="submission" date="2023-06" db="EMBL/GenBank/DDBJ databases">
        <authorList>
            <consortium name="Lawrence Berkeley National Laboratory"/>
            <person name="Ahrendt S."/>
            <person name="Sahu N."/>
            <person name="Indic B."/>
            <person name="Wong-Bajracharya J."/>
            <person name="Merenyi Z."/>
            <person name="Ke H.-M."/>
            <person name="Monk M."/>
            <person name="Kocsube S."/>
            <person name="Drula E."/>
            <person name="Lipzen A."/>
            <person name="Balint B."/>
            <person name="Henrissat B."/>
            <person name="Andreopoulos B."/>
            <person name="Martin F.M."/>
            <person name="Harder C.B."/>
            <person name="Rigling D."/>
            <person name="Ford K.L."/>
            <person name="Foster G.D."/>
            <person name="Pangilinan J."/>
            <person name="Papanicolaou A."/>
            <person name="Barry K."/>
            <person name="LaButti K."/>
            <person name="Viragh M."/>
            <person name="Koriabine M."/>
            <person name="Yan M."/>
            <person name="Riley R."/>
            <person name="Champramary S."/>
            <person name="Plett K.L."/>
            <person name="Tsai I.J."/>
            <person name="Slot J."/>
            <person name="Sipos G."/>
            <person name="Plett J."/>
            <person name="Nagy L.G."/>
            <person name="Grigoriev I.V."/>
        </authorList>
    </citation>
    <scope>NUCLEOTIDE SEQUENCE</scope>
    <source>
        <strain evidence="11">FPL87.14</strain>
    </source>
</reference>
<gene>
    <name evidence="11" type="ORF">EV421DRAFT_1719915</name>
</gene>
<evidence type="ECO:0000313" key="11">
    <source>
        <dbReference type="EMBL" id="KAK0432033.1"/>
    </source>
</evidence>
<organism evidence="11 12">
    <name type="scientific">Armillaria borealis</name>
    <dbReference type="NCBI Taxonomy" id="47425"/>
    <lineage>
        <taxon>Eukaryota</taxon>
        <taxon>Fungi</taxon>
        <taxon>Dikarya</taxon>
        <taxon>Basidiomycota</taxon>
        <taxon>Agaricomycotina</taxon>
        <taxon>Agaricomycetes</taxon>
        <taxon>Agaricomycetidae</taxon>
        <taxon>Agaricales</taxon>
        <taxon>Marasmiineae</taxon>
        <taxon>Physalacriaceae</taxon>
        <taxon>Armillaria</taxon>
    </lineage>
</organism>
<feature type="transmembrane region" description="Helical" evidence="10">
    <location>
        <begin position="6"/>
        <end position="24"/>
    </location>
</feature>
<evidence type="ECO:0000256" key="10">
    <source>
        <dbReference type="SAM" id="Phobius"/>
    </source>
</evidence>
<keyword evidence="9" id="KW-0807">Transducer</keyword>
<evidence type="ECO:0000256" key="9">
    <source>
        <dbReference type="ARBA" id="ARBA00023224"/>
    </source>
</evidence>